<dbReference type="Gene3D" id="1.20.58.380">
    <property type="entry name" value="Flagellar protein flit"/>
    <property type="match status" value="1"/>
</dbReference>
<keyword evidence="4" id="KW-0143">Chaperone</keyword>
<evidence type="ECO:0000313" key="6">
    <source>
        <dbReference type="EMBL" id="SDS01193.1"/>
    </source>
</evidence>
<evidence type="ECO:0000256" key="4">
    <source>
        <dbReference type="ARBA" id="ARBA00023186"/>
    </source>
</evidence>
<name>A0A1H1NQK8_9PSED</name>
<dbReference type="InterPro" id="IPR008622">
    <property type="entry name" value="FliT"/>
</dbReference>
<dbReference type="GO" id="GO:0044781">
    <property type="term" value="P:bacterial-type flagellum organization"/>
    <property type="evidence" value="ECO:0007669"/>
    <property type="project" value="UniProtKB-KW"/>
</dbReference>
<keyword evidence="6" id="KW-0966">Cell projection</keyword>
<dbReference type="Proteomes" id="UP000243359">
    <property type="component" value="Chromosome I"/>
</dbReference>
<proteinExistence type="predicted"/>
<accession>A0A1H1NQK8</accession>
<dbReference type="Pfam" id="PF05400">
    <property type="entry name" value="FliT"/>
    <property type="match status" value="1"/>
</dbReference>
<dbReference type="STRING" id="1392877.SAMN05216221_0865"/>
<dbReference type="EMBL" id="LT629751">
    <property type="protein sequence ID" value="SDS01193.1"/>
    <property type="molecule type" value="Genomic_DNA"/>
</dbReference>
<gene>
    <name evidence="6" type="ORF">SAMN05216221_0865</name>
</gene>
<evidence type="ECO:0000256" key="2">
    <source>
        <dbReference type="ARBA" id="ARBA00022490"/>
    </source>
</evidence>
<dbReference type="OrthoDB" id="6238322at2"/>
<evidence type="ECO:0000256" key="3">
    <source>
        <dbReference type="ARBA" id="ARBA00022795"/>
    </source>
</evidence>
<keyword evidence="3" id="KW-1005">Bacterial flagellum biogenesis</keyword>
<keyword evidence="6" id="KW-0282">Flagellum</keyword>
<evidence type="ECO:0000313" key="7">
    <source>
        <dbReference type="Proteomes" id="UP000243359"/>
    </source>
</evidence>
<reference evidence="7" key="1">
    <citation type="submission" date="2016-10" db="EMBL/GenBank/DDBJ databases">
        <authorList>
            <person name="Varghese N."/>
            <person name="Submissions S."/>
        </authorList>
    </citation>
    <scope>NUCLEOTIDE SEQUENCE [LARGE SCALE GENOMIC DNA]</scope>
    <source>
        <strain evidence="7">KCTC 32247</strain>
    </source>
</reference>
<keyword evidence="2" id="KW-0963">Cytoplasm</keyword>
<evidence type="ECO:0000256" key="5">
    <source>
        <dbReference type="ARBA" id="ARBA00093797"/>
    </source>
</evidence>
<organism evidence="6 7">
    <name type="scientific">Pseudomonas oryzae</name>
    <dbReference type="NCBI Taxonomy" id="1392877"/>
    <lineage>
        <taxon>Bacteria</taxon>
        <taxon>Pseudomonadati</taxon>
        <taxon>Pseudomonadota</taxon>
        <taxon>Gammaproteobacteria</taxon>
        <taxon>Pseudomonadales</taxon>
        <taxon>Pseudomonadaceae</taxon>
        <taxon>Pseudomonas</taxon>
    </lineage>
</organism>
<comment type="subcellular location">
    <subcellularLocation>
        <location evidence="1">Cytoplasm</location>
        <location evidence="1">Cytosol</location>
    </subcellularLocation>
</comment>
<protein>
    <recommendedName>
        <fullName evidence="5">Flagellar protein FliT</fullName>
    </recommendedName>
</protein>
<sequence>MASQSVVIDSYQHLLQQSQRMLEFARQGDWSSLVLEKSRYLVELENVTQCERRLGVEGGDRVRRACLLEQILELEAEIRSCLLARRDELGRLIGVSRRQLEVGRAYRADAPVGPDGGGM</sequence>
<evidence type="ECO:0000256" key="1">
    <source>
        <dbReference type="ARBA" id="ARBA00004514"/>
    </source>
</evidence>
<keyword evidence="6" id="KW-0969">Cilium</keyword>
<dbReference type="RefSeq" id="WP_090347775.1">
    <property type="nucleotide sequence ID" value="NZ_LT629751.1"/>
</dbReference>
<keyword evidence="7" id="KW-1185">Reference proteome</keyword>
<dbReference type="AlphaFoldDB" id="A0A1H1NQK8"/>